<dbReference type="GO" id="GO:0005634">
    <property type="term" value="C:nucleus"/>
    <property type="evidence" value="ECO:0007669"/>
    <property type="project" value="UniProtKB-SubCell"/>
</dbReference>
<dbReference type="Proteomes" id="UP000813444">
    <property type="component" value="Unassembled WGS sequence"/>
</dbReference>
<evidence type="ECO:0000256" key="6">
    <source>
        <dbReference type="SAM" id="MobiDB-lite"/>
    </source>
</evidence>
<gene>
    <name evidence="8" type="ORF">B0I35DRAFT_435338</name>
</gene>
<dbReference type="GO" id="GO:0006351">
    <property type="term" value="P:DNA-templated transcription"/>
    <property type="evidence" value="ECO:0007669"/>
    <property type="project" value="InterPro"/>
</dbReference>
<feature type="compositionally biased region" description="Polar residues" evidence="6">
    <location>
        <begin position="592"/>
        <end position="603"/>
    </location>
</feature>
<dbReference type="OrthoDB" id="3037908at2759"/>
<name>A0A8K0WPN5_9HYPO</name>
<dbReference type="CDD" id="cd00067">
    <property type="entry name" value="GAL4"/>
    <property type="match status" value="1"/>
</dbReference>
<keyword evidence="5" id="KW-0539">Nucleus</keyword>
<dbReference type="InterPro" id="IPR007219">
    <property type="entry name" value="XnlR_reg_dom"/>
</dbReference>
<evidence type="ECO:0000256" key="1">
    <source>
        <dbReference type="ARBA" id="ARBA00004123"/>
    </source>
</evidence>
<dbReference type="EMBL" id="JAGPNK010000009">
    <property type="protein sequence ID" value="KAH7313503.1"/>
    <property type="molecule type" value="Genomic_DNA"/>
</dbReference>
<dbReference type="PANTHER" id="PTHR47338:SF10">
    <property type="entry name" value="TRANSCRIPTION FACTOR DOMAIN-CONTAINING PROTEIN-RELATED"/>
    <property type="match status" value="1"/>
</dbReference>
<dbReference type="SMART" id="SM00066">
    <property type="entry name" value="GAL4"/>
    <property type="match status" value="1"/>
</dbReference>
<dbReference type="InterPro" id="IPR050815">
    <property type="entry name" value="TF_fung"/>
</dbReference>
<feature type="domain" description="Zn(2)-C6 fungal-type" evidence="7">
    <location>
        <begin position="9"/>
        <end position="38"/>
    </location>
</feature>
<proteinExistence type="predicted"/>
<evidence type="ECO:0000313" key="9">
    <source>
        <dbReference type="Proteomes" id="UP000813444"/>
    </source>
</evidence>
<evidence type="ECO:0000256" key="4">
    <source>
        <dbReference type="ARBA" id="ARBA00023163"/>
    </source>
</evidence>
<dbReference type="GO" id="GO:0000981">
    <property type="term" value="F:DNA-binding transcription factor activity, RNA polymerase II-specific"/>
    <property type="evidence" value="ECO:0007669"/>
    <property type="project" value="InterPro"/>
</dbReference>
<organism evidence="8 9">
    <name type="scientific">Stachybotrys elegans</name>
    <dbReference type="NCBI Taxonomy" id="80388"/>
    <lineage>
        <taxon>Eukaryota</taxon>
        <taxon>Fungi</taxon>
        <taxon>Dikarya</taxon>
        <taxon>Ascomycota</taxon>
        <taxon>Pezizomycotina</taxon>
        <taxon>Sordariomycetes</taxon>
        <taxon>Hypocreomycetidae</taxon>
        <taxon>Hypocreales</taxon>
        <taxon>Stachybotryaceae</taxon>
        <taxon>Stachybotrys</taxon>
    </lineage>
</organism>
<feature type="region of interest" description="Disordered" evidence="6">
    <location>
        <begin position="576"/>
        <end position="603"/>
    </location>
</feature>
<keyword evidence="3" id="KW-0805">Transcription regulation</keyword>
<dbReference type="GO" id="GO:0003677">
    <property type="term" value="F:DNA binding"/>
    <property type="evidence" value="ECO:0007669"/>
    <property type="project" value="InterPro"/>
</dbReference>
<dbReference type="SMART" id="SM00906">
    <property type="entry name" value="Fungal_trans"/>
    <property type="match status" value="1"/>
</dbReference>
<protein>
    <recommendedName>
        <fullName evidence="7">Zn(2)-C6 fungal-type domain-containing protein</fullName>
    </recommendedName>
</protein>
<dbReference type="CDD" id="cd12148">
    <property type="entry name" value="fungal_TF_MHR"/>
    <property type="match status" value="1"/>
</dbReference>
<dbReference type="SUPFAM" id="SSF57701">
    <property type="entry name" value="Zn2/Cys6 DNA-binding domain"/>
    <property type="match status" value="1"/>
</dbReference>
<keyword evidence="2" id="KW-0479">Metal-binding</keyword>
<dbReference type="Pfam" id="PF04082">
    <property type="entry name" value="Fungal_trans"/>
    <property type="match status" value="1"/>
</dbReference>
<reference evidence="8" key="1">
    <citation type="journal article" date="2021" name="Nat. Commun.">
        <title>Genetic determinants of endophytism in the Arabidopsis root mycobiome.</title>
        <authorList>
            <person name="Mesny F."/>
            <person name="Miyauchi S."/>
            <person name="Thiergart T."/>
            <person name="Pickel B."/>
            <person name="Atanasova L."/>
            <person name="Karlsson M."/>
            <person name="Huettel B."/>
            <person name="Barry K.W."/>
            <person name="Haridas S."/>
            <person name="Chen C."/>
            <person name="Bauer D."/>
            <person name="Andreopoulos W."/>
            <person name="Pangilinan J."/>
            <person name="LaButti K."/>
            <person name="Riley R."/>
            <person name="Lipzen A."/>
            <person name="Clum A."/>
            <person name="Drula E."/>
            <person name="Henrissat B."/>
            <person name="Kohler A."/>
            <person name="Grigoriev I.V."/>
            <person name="Martin F.M."/>
            <person name="Hacquard S."/>
        </authorList>
    </citation>
    <scope>NUCLEOTIDE SEQUENCE</scope>
    <source>
        <strain evidence="8">MPI-CAGE-CH-0235</strain>
    </source>
</reference>
<evidence type="ECO:0000259" key="7">
    <source>
        <dbReference type="PROSITE" id="PS50048"/>
    </source>
</evidence>
<feature type="compositionally biased region" description="Low complexity" evidence="6">
    <location>
        <begin position="68"/>
        <end position="81"/>
    </location>
</feature>
<dbReference type="InterPro" id="IPR001138">
    <property type="entry name" value="Zn2Cys6_DnaBD"/>
</dbReference>
<dbReference type="InterPro" id="IPR036864">
    <property type="entry name" value="Zn2-C6_fun-type_DNA-bd_sf"/>
</dbReference>
<sequence>MAEEKLSFSCFQCRSRKLKCNRTKPCARCAKSGETCTYPDRRKKPEILASRPKVKDLELRLKELEQKLSNANSSSSSDSAPVQPPSPPDSDALLQTGRYERLPPQDLMDELVDIYFARIHCELPMLHQARYRSSLRNPPARQPPMCLQYAIWALAAAMTPEYKHLGEVYYRRSRNYVEADEMRANGQEFVSVAHAQCWAILARYEVQDMCFSRTAMSCSRAVRLSQILGLDKLDFRTASPHTALPPARDWCELEERRRTFWVVFNADRSTSATTEWPLLIDWKRIQTRLPASDEAFQAGFEEPTMTLREGLRAQARSSSPFANRLMAVHLFQQCTELNSDNPQSGDFDPTEEAMFWKRFTDLDNSLILALNQMPQRLYCPPNIGHDAVVVNVLLQVATICLHRVGRARARDNALLSSIASRVLSAAHIIFNVLSSVTSLDLLFNNPFLSFASFMAASVLLEDFVTTQNPESDERLTVLIDSMVAIGMHNHYTASLVVQLAMTLHASGTDRSALAKVAPLMEKLNMDAPLLAQENSETGSILFCPFEQVKDPPEVNYVQATGLERQYRHAVEAGWHSSAAPEPEPHVPEIQMPWTTGQGFGVSQ</sequence>
<accession>A0A8K0WPN5</accession>
<keyword evidence="4" id="KW-0804">Transcription</keyword>
<keyword evidence="9" id="KW-1185">Reference proteome</keyword>
<feature type="region of interest" description="Disordered" evidence="6">
    <location>
        <begin position="68"/>
        <end position="94"/>
    </location>
</feature>
<dbReference type="GO" id="GO:0008270">
    <property type="term" value="F:zinc ion binding"/>
    <property type="evidence" value="ECO:0007669"/>
    <property type="project" value="InterPro"/>
</dbReference>
<dbReference type="PROSITE" id="PS00463">
    <property type="entry name" value="ZN2_CY6_FUNGAL_1"/>
    <property type="match status" value="1"/>
</dbReference>
<evidence type="ECO:0000256" key="3">
    <source>
        <dbReference type="ARBA" id="ARBA00023015"/>
    </source>
</evidence>
<evidence type="ECO:0000313" key="8">
    <source>
        <dbReference type="EMBL" id="KAH7313503.1"/>
    </source>
</evidence>
<dbReference type="PANTHER" id="PTHR47338">
    <property type="entry name" value="ZN(II)2CYS6 TRANSCRIPTION FACTOR (EUROFUNG)-RELATED"/>
    <property type="match status" value="1"/>
</dbReference>
<dbReference type="PROSITE" id="PS50048">
    <property type="entry name" value="ZN2_CY6_FUNGAL_2"/>
    <property type="match status" value="1"/>
</dbReference>
<comment type="subcellular location">
    <subcellularLocation>
        <location evidence="1">Nucleus</location>
    </subcellularLocation>
</comment>
<dbReference type="Gene3D" id="4.10.240.10">
    <property type="entry name" value="Zn(2)-C6 fungal-type DNA-binding domain"/>
    <property type="match status" value="1"/>
</dbReference>
<comment type="caution">
    <text evidence="8">The sequence shown here is derived from an EMBL/GenBank/DDBJ whole genome shotgun (WGS) entry which is preliminary data.</text>
</comment>
<dbReference type="AlphaFoldDB" id="A0A8K0WPN5"/>
<dbReference type="Pfam" id="PF00172">
    <property type="entry name" value="Zn_clus"/>
    <property type="match status" value="1"/>
</dbReference>
<evidence type="ECO:0000256" key="2">
    <source>
        <dbReference type="ARBA" id="ARBA00022723"/>
    </source>
</evidence>
<evidence type="ECO:0000256" key="5">
    <source>
        <dbReference type="ARBA" id="ARBA00023242"/>
    </source>
</evidence>